<name>A0ABN9FB47_9NEOB</name>
<gene>
    <name evidence="1" type="ORF">SPARVUS_LOCUS11695167</name>
</gene>
<comment type="caution">
    <text evidence="1">The sequence shown here is derived from an EMBL/GenBank/DDBJ whole genome shotgun (WGS) entry which is preliminary data.</text>
</comment>
<accession>A0ABN9FB47</accession>
<evidence type="ECO:0008006" key="3">
    <source>
        <dbReference type="Google" id="ProtNLM"/>
    </source>
</evidence>
<organism evidence="1 2">
    <name type="scientific">Staurois parvus</name>
    <dbReference type="NCBI Taxonomy" id="386267"/>
    <lineage>
        <taxon>Eukaryota</taxon>
        <taxon>Metazoa</taxon>
        <taxon>Chordata</taxon>
        <taxon>Craniata</taxon>
        <taxon>Vertebrata</taxon>
        <taxon>Euteleostomi</taxon>
        <taxon>Amphibia</taxon>
        <taxon>Batrachia</taxon>
        <taxon>Anura</taxon>
        <taxon>Neobatrachia</taxon>
        <taxon>Ranoidea</taxon>
        <taxon>Ranidae</taxon>
        <taxon>Staurois</taxon>
    </lineage>
</organism>
<dbReference type="Proteomes" id="UP001162483">
    <property type="component" value="Unassembled WGS sequence"/>
</dbReference>
<evidence type="ECO:0000313" key="2">
    <source>
        <dbReference type="Proteomes" id="UP001162483"/>
    </source>
</evidence>
<sequence>MLSLKLFILIPERWHYLFNERTKLYISTQERTDHWDSRALPEGPGSVRGPMRCPWHLS</sequence>
<evidence type="ECO:0000313" key="1">
    <source>
        <dbReference type="EMBL" id="CAI9594260.1"/>
    </source>
</evidence>
<proteinExistence type="predicted"/>
<dbReference type="EMBL" id="CATNWA010016645">
    <property type="protein sequence ID" value="CAI9594260.1"/>
    <property type="molecule type" value="Genomic_DNA"/>
</dbReference>
<reference evidence="1" key="1">
    <citation type="submission" date="2023-05" db="EMBL/GenBank/DDBJ databases">
        <authorList>
            <person name="Stuckert A."/>
        </authorList>
    </citation>
    <scope>NUCLEOTIDE SEQUENCE</scope>
</reference>
<protein>
    <recommendedName>
        <fullName evidence="3">Ycf15</fullName>
    </recommendedName>
</protein>
<keyword evidence="2" id="KW-1185">Reference proteome</keyword>